<keyword evidence="2" id="KW-1185">Reference proteome</keyword>
<organism evidence="1 2">
    <name type="scientific">Sphingobium agri</name>
    <dbReference type="NCBI Taxonomy" id="2933566"/>
    <lineage>
        <taxon>Bacteria</taxon>
        <taxon>Pseudomonadati</taxon>
        <taxon>Pseudomonadota</taxon>
        <taxon>Alphaproteobacteria</taxon>
        <taxon>Sphingomonadales</taxon>
        <taxon>Sphingomonadaceae</taxon>
        <taxon>Sphingobium</taxon>
    </lineage>
</organism>
<reference evidence="1 2" key="1">
    <citation type="submission" date="2022-04" db="EMBL/GenBank/DDBJ databases">
        <authorList>
            <person name="Huq M.A."/>
        </authorList>
    </citation>
    <scope>NUCLEOTIDE SEQUENCE [LARGE SCALE GENOMIC DNA]</scope>
    <source>
        <strain evidence="1 2">MAH-33</strain>
    </source>
</reference>
<evidence type="ECO:0000313" key="1">
    <source>
        <dbReference type="EMBL" id="MCK0533206.1"/>
    </source>
</evidence>
<accession>A0ABT0E1H3</accession>
<dbReference type="InterPro" id="IPR022061">
    <property type="entry name" value="DUF3617"/>
</dbReference>
<dbReference type="PROSITE" id="PS51257">
    <property type="entry name" value="PROKAR_LIPOPROTEIN"/>
    <property type="match status" value="1"/>
</dbReference>
<protein>
    <submittedName>
        <fullName evidence="1">DUF3617 domain-containing protein</fullName>
    </submittedName>
</protein>
<evidence type="ECO:0000313" key="2">
    <source>
        <dbReference type="Proteomes" id="UP001203512"/>
    </source>
</evidence>
<dbReference type="Pfam" id="PF12276">
    <property type="entry name" value="DUF3617"/>
    <property type="match status" value="1"/>
</dbReference>
<name>A0ABT0E1H3_9SPHN</name>
<dbReference type="RefSeq" id="WP_097092656.1">
    <property type="nucleotide sequence ID" value="NZ_JALKHS010000018.1"/>
</dbReference>
<dbReference type="EMBL" id="JALKHS010000018">
    <property type="protein sequence ID" value="MCK0533206.1"/>
    <property type="molecule type" value="Genomic_DNA"/>
</dbReference>
<proteinExistence type="predicted"/>
<dbReference type="Proteomes" id="UP001203512">
    <property type="component" value="Unassembled WGS sequence"/>
</dbReference>
<comment type="caution">
    <text evidence="1">The sequence shown here is derived from an EMBL/GenBank/DDBJ whole genome shotgun (WGS) entry which is preliminary data.</text>
</comment>
<sequence>MLKALAVIVPAALLLGGCGDKPSGEPQSREEVRAEVQKVQLKPGQWEGAYTLEDIEMPNVQGGGDQMKEQMKKMMSRSSIKYCVSPEEAANPSGKMFSGQESKDCTYKGFDVSGGSVKGEIACKSEHGTMNAVMSGSYAPESYEMHMDMKMSGAPGGMNMSMKAKTTGKWVGADCVAS</sequence>
<gene>
    <name evidence="1" type="ORF">MU848_16570</name>
</gene>